<dbReference type="PANTHER" id="PTHR42760">
    <property type="entry name" value="SHORT-CHAIN DEHYDROGENASES/REDUCTASES FAMILY MEMBER"/>
    <property type="match status" value="1"/>
</dbReference>
<evidence type="ECO:0000256" key="2">
    <source>
        <dbReference type="ARBA" id="ARBA00023002"/>
    </source>
</evidence>
<dbReference type="Proteomes" id="UP001183648">
    <property type="component" value="Unassembled WGS sequence"/>
</dbReference>
<dbReference type="InterPro" id="IPR036291">
    <property type="entry name" value="NAD(P)-bd_dom_sf"/>
</dbReference>
<evidence type="ECO:0000313" key="5">
    <source>
        <dbReference type="Proteomes" id="UP001183648"/>
    </source>
</evidence>
<dbReference type="InterPro" id="IPR057326">
    <property type="entry name" value="KR_dom"/>
</dbReference>
<dbReference type="RefSeq" id="WP_310297619.1">
    <property type="nucleotide sequence ID" value="NZ_BAAAPS010000011.1"/>
</dbReference>
<accession>A0ABU2BSM8</accession>
<dbReference type="PRINTS" id="PR00081">
    <property type="entry name" value="GDHRDH"/>
</dbReference>
<dbReference type="CDD" id="cd05233">
    <property type="entry name" value="SDR_c"/>
    <property type="match status" value="1"/>
</dbReference>
<proteinExistence type="inferred from homology"/>
<keyword evidence="5" id="KW-1185">Reference proteome</keyword>
<reference evidence="4 5" key="1">
    <citation type="submission" date="2023-07" db="EMBL/GenBank/DDBJ databases">
        <title>Sequencing the genomes of 1000 actinobacteria strains.</title>
        <authorList>
            <person name="Klenk H.-P."/>
        </authorList>
    </citation>
    <scope>NUCLEOTIDE SEQUENCE [LARGE SCALE GENOMIC DNA]</scope>
    <source>
        <strain evidence="4 5">DSM 19426</strain>
    </source>
</reference>
<feature type="domain" description="Ketoreductase" evidence="3">
    <location>
        <begin position="8"/>
        <end position="195"/>
    </location>
</feature>
<organism evidence="4 5">
    <name type="scientific">Nocardioides marmoribigeumensis</name>
    <dbReference type="NCBI Taxonomy" id="433649"/>
    <lineage>
        <taxon>Bacteria</taxon>
        <taxon>Bacillati</taxon>
        <taxon>Actinomycetota</taxon>
        <taxon>Actinomycetes</taxon>
        <taxon>Propionibacteriales</taxon>
        <taxon>Nocardioidaceae</taxon>
        <taxon>Nocardioides</taxon>
    </lineage>
</organism>
<keyword evidence="2" id="KW-0560">Oxidoreductase</keyword>
<sequence>MTGPRVGRWALVVGAAGDLGSAIARALRVEGWSLLVADHPSRADPLEHVAAALREDAEAGAGQVVTAAFDVTDAEEVSVTLRALAAEHGVPGAVVVSSGVQGPFRPIQEYDVADAARVLEVNVVGTFSVLAAVGSILAEADRPASIVLLASMAGVSGAPNMSAYSASKAAVIGLARSAAKDLAPHGIRVNSISPAFIGPGVMWNNQVAAQAAVGSQYFSTDPDEVSRQMIGMIPLRRCGTPSEVADVVAWLAGPRSSYVTGQNIEITGGSV</sequence>
<gene>
    <name evidence="4" type="ORF">J2S63_000286</name>
</gene>
<evidence type="ECO:0000259" key="3">
    <source>
        <dbReference type="SMART" id="SM00822"/>
    </source>
</evidence>
<dbReference type="SMART" id="SM00822">
    <property type="entry name" value="PKS_KR"/>
    <property type="match status" value="1"/>
</dbReference>
<comment type="caution">
    <text evidence="4">The sequence shown here is derived from an EMBL/GenBank/DDBJ whole genome shotgun (WGS) entry which is preliminary data.</text>
</comment>
<evidence type="ECO:0000256" key="1">
    <source>
        <dbReference type="ARBA" id="ARBA00006484"/>
    </source>
</evidence>
<dbReference type="Pfam" id="PF13561">
    <property type="entry name" value="adh_short_C2"/>
    <property type="match status" value="1"/>
</dbReference>
<dbReference type="EMBL" id="JAVDYG010000001">
    <property type="protein sequence ID" value="MDR7360733.1"/>
    <property type="molecule type" value="Genomic_DNA"/>
</dbReference>
<dbReference type="PANTHER" id="PTHR42760:SF133">
    <property type="entry name" value="3-OXOACYL-[ACYL-CARRIER-PROTEIN] REDUCTASE"/>
    <property type="match status" value="1"/>
</dbReference>
<evidence type="ECO:0000313" key="4">
    <source>
        <dbReference type="EMBL" id="MDR7360733.1"/>
    </source>
</evidence>
<comment type="similarity">
    <text evidence="1">Belongs to the short-chain dehydrogenases/reductases (SDR) family.</text>
</comment>
<dbReference type="PROSITE" id="PS00061">
    <property type="entry name" value="ADH_SHORT"/>
    <property type="match status" value="1"/>
</dbReference>
<name>A0ABU2BSM8_9ACTN</name>
<dbReference type="Gene3D" id="3.40.50.720">
    <property type="entry name" value="NAD(P)-binding Rossmann-like Domain"/>
    <property type="match status" value="1"/>
</dbReference>
<dbReference type="InterPro" id="IPR020904">
    <property type="entry name" value="Sc_DH/Rdtase_CS"/>
</dbReference>
<protein>
    <submittedName>
        <fullName evidence="4">NAD(P)-dependent dehydrogenase (Short-subunit alcohol dehydrogenase family)</fullName>
    </submittedName>
</protein>
<dbReference type="SUPFAM" id="SSF51735">
    <property type="entry name" value="NAD(P)-binding Rossmann-fold domains"/>
    <property type="match status" value="1"/>
</dbReference>
<dbReference type="InterPro" id="IPR002347">
    <property type="entry name" value="SDR_fam"/>
</dbReference>